<protein>
    <submittedName>
        <fullName evidence="4">Collagen IV NC1 domain-containing protein</fullName>
    </submittedName>
</protein>
<keyword evidence="3" id="KW-1185">Reference proteome</keyword>
<evidence type="ECO:0000313" key="3">
    <source>
        <dbReference type="Proteomes" id="UP000050761"/>
    </source>
</evidence>
<organism evidence="3 4">
    <name type="scientific">Heligmosomoides polygyrus</name>
    <name type="common">Parasitic roundworm</name>
    <dbReference type="NCBI Taxonomy" id="6339"/>
    <lineage>
        <taxon>Eukaryota</taxon>
        <taxon>Metazoa</taxon>
        <taxon>Ecdysozoa</taxon>
        <taxon>Nematoda</taxon>
        <taxon>Chromadorea</taxon>
        <taxon>Rhabditida</taxon>
        <taxon>Rhabditina</taxon>
        <taxon>Rhabditomorpha</taxon>
        <taxon>Strongyloidea</taxon>
        <taxon>Heligmosomidae</taxon>
        <taxon>Heligmosomoides</taxon>
    </lineage>
</organism>
<reference evidence="4" key="2">
    <citation type="submission" date="2019-09" db="UniProtKB">
        <authorList>
            <consortium name="WormBaseParasite"/>
        </authorList>
    </citation>
    <scope>IDENTIFICATION</scope>
</reference>
<proteinExistence type="predicted"/>
<name>A0A183GT20_HELPZ</name>
<evidence type="ECO:0000313" key="4">
    <source>
        <dbReference type="WBParaSite" id="HPBE_0002584001-mRNA-1"/>
    </source>
</evidence>
<evidence type="ECO:0000256" key="1">
    <source>
        <dbReference type="SAM" id="MobiDB-lite"/>
    </source>
</evidence>
<accession>A0A3P8EHL6</accession>
<reference evidence="2 3" key="1">
    <citation type="submission" date="2018-11" db="EMBL/GenBank/DDBJ databases">
        <authorList>
            <consortium name="Pathogen Informatics"/>
        </authorList>
    </citation>
    <scope>NUCLEOTIDE SEQUENCE [LARGE SCALE GENOMIC DNA]</scope>
</reference>
<sequence>MVQGPVGYAVGQCISCQGGRTGPPGPPDFIRYPGGEGPQEENGYMMLPTAGLPGLPGPMGDPGEPGMYGNPGRDGRWDQSDHQGRLSIAMESKKPRLEERQQLGANEKLTLIDVVRSFKEIWDESHVSLKFSGGKCNCGAPSRRKWGECTTEFQGGVDILSLSRFFLCYLSECIAAKKKSWPFYEVMEFMDPVDEQSFMFPYYVGIGVAAELRKISELDRVVGEQWMLKIR</sequence>
<dbReference type="AlphaFoldDB" id="A0A183GT20"/>
<gene>
    <name evidence="2" type="ORF">HPBE_LOCUS25839</name>
</gene>
<dbReference type="OrthoDB" id="5863841at2759"/>
<accession>A0A183GT20</accession>
<feature type="compositionally biased region" description="Basic and acidic residues" evidence="1">
    <location>
        <begin position="73"/>
        <end position="83"/>
    </location>
</feature>
<feature type="region of interest" description="Disordered" evidence="1">
    <location>
        <begin position="64"/>
        <end position="83"/>
    </location>
</feature>
<evidence type="ECO:0000313" key="2">
    <source>
        <dbReference type="EMBL" id="VDP54180.1"/>
    </source>
</evidence>
<dbReference type="Proteomes" id="UP000050761">
    <property type="component" value="Unassembled WGS sequence"/>
</dbReference>
<dbReference type="WBParaSite" id="HPBE_0002584001-mRNA-1">
    <property type="protein sequence ID" value="HPBE_0002584001-mRNA-1"/>
    <property type="gene ID" value="HPBE_0002584001"/>
</dbReference>
<dbReference type="EMBL" id="UZAH01038685">
    <property type="protein sequence ID" value="VDP54180.1"/>
    <property type="molecule type" value="Genomic_DNA"/>
</dbReference>